<evidence type="ECO:0000256" key="2">
    <source>
        <dbReference type="SAM" id="MobiDB-lite"/>
    </source>
</evidence>
<dbReference type="AlphaFoldDB" id="A0A5S4VUN5"/>
<evidence type="ECO:0000256" key="1">
    <source>
        <dbReference type="ARBA" id="ARBA00022515"/>
    </source>
</evidence>
<feature type="compositionally biased region" description="Polar residues" evidence="2">
    <location>
        <begin position="799"/>
        <end position="813"/>
    </location>
</feature>
<evidence type="ECO:0000313" key="5">
    <source>
        <dbReference type="Proteomes" id="UP000324327"/>
    </source>
</evidence>
<reference evidence="4 5" key="2">
    <citation type="submission" date="2019-09" db="EMBL/GenBank/DDBJ databases">
        <title>Strain-level analysis of Eubacterium rectale using genomes from metagenomes.</title>
        <authorList>
            <person name="Karcher N."/>
            <person name="Segata N."/>
        </authorList>
    </citation>
    <scope>NUCLEOTIDE SEQUENCE [LARGE SCALE GENOMIC DNA]</scope>
    <source>
        <strain evidence="4 5">T3WBe13</strain>
    </source>
</reference>
<dbReference type="GO" id="GO:0005829">
    <property type="term" value="C:cytosol"/>
    <property type="evidence" value="ECO:0007669"/>
    <property type="project" value="TreeGrafter"/>
</dbReference>
<feature type="region of interest" description="Disordered" evidence="2">
    <location>
        <begin position="11"/>
        <end position="37"/>
    </location>
</feature>
<reference evidence="4 5" key="1">
    <citation type="submission" date="2019-08" db="EMBL/GenBank/DDBJ databases">
        <authorList>
            <person name="Duncan S."/>
            <person name="Walker A."/>
        </authorList>
    </citation>
    <scope>NUCLEOTIDE SEQUENCE [LARGE SCALE GENOMIC DNA]</scope>
    <source>
        <strain evidence="4 5">T3WBe13</strain>
    </source>
</reference>
<evidence type="ECO:0000313" key="4">
    <source>
        <dbReference type="EMBL" id="TYL60482.1"/>
    </source>
</evidence>
<dbReference type="GO" id="GO:0005524">
    <property type="term" value="F:ATP binding"/>
    <property type="evidence" value="ECO:0007669"/>
    <property type="project" value="InterPro"/>
</dbReference>
<dbReference type="GO" id="GO:1990077">
    <property type="term" value="C:primosome complex"/>
    <property type="evidence" value="ECO:0007669"/>
    <property type="project" value="UniProtKB-KW"/>
</dbReference>
<dbReference type="InterPro" id="IPR007694">
    <property type="entry name" value="DNA_helicase_DnaB-like_C"/>
</dbReference>
<dbReference type="InterPro" id="IPR027417">
    <property type="entry name" value="P-loop_NTPase"/>
</dbReference>
<dbReference type="PROSITE" id="PS51199">
    <property type="entry name" value="SF4_HELICASE"/>
    <property type="match status" value="1"/>
</dbReference>
<gene>
    <name evidence="4" type="ORF">FYL31_06995</name>
</gene>
<protein>
    <recommendedName>
        <fullName evidence="3">SF4 helicase domain-containing protein</fullName>
    </recommendedName>
</protein>
<feature type="compositionally biased region" description="Basic and acidic residues" evidence="2">
    <location>
        <begin position="12"/>
        <end position="28"/>
    </location>
</feature>
<dbReference type="InterPro" id="IPR003593">
    <property type="entry name" value="AAA+_ATPase"/>
</dbReference>
<dbReference type="SMART" id="SM00382">
    <property type="entry name" value="AAA"/>
    <property type="match status" value="1"/>
</dbReference>
<organism evidence="4 5">
    <name type="scientific">Agathobacter rectalis</name>
    <dbReference type="NCBI Taxonomy" id="39491"/>
    <lineage>
        <taxon>Bacteria</taxon>
        <taxon>Bacillati</taxon>
        <taxon>Bacillota</taxon>
        <taxon>Clostridia</taxon>
        <taxon>Lachnospirales</taxon>
        <taxon>Lachnospiraceae</taxon>
        <taxon>Agathobacter</taxon>
    </lineage>
</organism>
<dbReference type="Pfam" id="PF03796">
    <property type="entry name" value="DnaB_C"/>
    <property type="match status" value="1"/>
</dbReference>
<feature type="region of interest" description="Disordered" evidence="2">
    <location>
        <begin position="618"/>
        <end position="639"/>
    </location>
</feature>
<dbReference type="Proteomes" id="UP000324327">
    <property type="component" value="Unassembled WGS sequence"/>
</dbReference>
<feature type="region of interest" description="Disordered" evidence="2">
    <location>
        <begin position="799"/>
        <end position="819"/>
    </location>
</feature>
<dbReference type="PANTHER" id="PTHR30153">
    <property type="entry name" value="REPLICATIVE DNA HELICASE DNAB"/>
    <property type="match status" value="1"/>
</dbReference>
<dbReference type="GO" id="GO:0006269">
    <property type="term" value="P:DNA replication, synthesis of primer"/>
    <property type="evidence" value="ECO:0007669"/>
    <property type="project" value="UniProtKB-KW"/>
</dbReference>
<dbReference type="GO" id="GO:0003678">
    <property type="term" value="F:DNA helicase activity"/>
    <property type="evidence" value="ECO:0007669"/>
    <property type="project" value="InterPro"/>
</dbReference>
<dbReference type="EMBL" id="VSTF01000005">
    <property type="protein sequence ID" value="TYL60482.1"/>
    <property type="molecule type" value="Genomic_DNA"/>
</dbReference>
<sequence length="819" mass="92100">MGILLKGGFFHMPDKEKPTTKKEAEKKAAGTQEKGNTKEYTVKSMDSVLSDFSITSIGSLHNTPISTGVQNLDILLNGGFSSGLILLGAQPSMGKSTLALQIAYNIAKSGIPAYYYSIEMTRHSIAAKALARTIFCQSSAKMKIRANRFMTADGPNAFTAKEWDSIEEAQKALEEGFRNFYVIESLDKKPVSGKEIYEQVPQLLKKSGKEKCVVFVDYLQLLSYPSEDGNTHQPDMRTIVDTNLNYLKALASDCNIPIVVISSLSRSNNGSPVQTSDFKESGNIEYSADVLMAMQFTKTPPRKKNTDYAAFFQKEKSKSPRELDVIVLKQRYGNSGSEAKVSFDYYPETDYFTLAGTVPQAFGNLEEDWMNDCREVQSVYSDSPESEKKRQRFSVPPSERLPGRFYINNCKLIQSFYKQSDFAPCQKLTVNVTNAEHPKTCTVFVRQNLHFDYYDKIVCDAVSTLWTYYKSSNLKNDQVKINVNAVLACMSGNDTIRLKKGATSSKRESHLIDILEKLGNTEICIDQRKELSLRKSSDIGGIQGVYSGYILPVKRMEHTNDFLLDLTKEPPFYAYASNKNQVISLKMQYLTCKEELPKAQKGKKEDIAFTGNAEKAANAGAAGEANKGSKEHQRKEIRLPSNTDDVLQIKHLLNQRLQIMRHANNKMHGSTIKYYYASHDVKEAYEGFCTVIGITRERFASDTSFYNRIRQIHKYVTTLLDYYVSIGYIKGYTETKAEKGKRITGVKIEFDKSVKPDDADTAAIQKQAEQKLAEVEAHLHEQGLQQNQAMQEAAIQKQVIQKDTVQEPSSQELPTGKKQ</sequence>
<feature type="compositionally biased region" description="Basic and acidic residues" evidence="2">
    <location>
        <begin position="627"/>
        <end position="638"/>
    </location>
</feature>
<dbReference type="PANTHER" id="PTHR30153:SF2">
    <property type="entry name" value="REPLICATIVE DNA HELICASE"/>
    <property type="match status" value="1"/>
</dbReference>
<dbReference type="SUPFAM" id="SSF52540">
    <property type="entry name" value="P-loop containing nucleoside triphosphate hydrolases"/>
    <property type="match status" value="1"/>
</dbReference>
<keyword evidence="1" id="KW-0639">Primosome</keyword>
<name>A0A5S4VUN5_9FIRM</name>
<dbReference type="Gene3D" id="3.40.50.300">
    <property type="entry name" value="P-loop containing nucleotide triphosphate hydrolases"/>
    <property type="match status" value="1"/>
</dbReference>
<accession>A0A5S4VUN5</accession>
<comment type="caution">
    <text evidence="4">The sequence shown here is derived from an EMBL/GenBank/DDBJ whole genome shotgun (WGS) entry which is preliminary data.</text>
</comment>
<evidence type="ECO:0000259" key="3">
    <source>
        <dbReference type="PROSITE" id="PS51199"/>
    </source>
</evidence>
<proteinExistence type="predicted"/>
<feature type="domain" description="SF4 helicase" evidence="3">
    <location>
        <begin position="58"/>
        <end position="359"/>
    </location>
</feature>